<dbReference type="Gene3D" id="3.30.530.20">
    <property type="match status" value="1"/>
</dbReference>
<organism evidence="1 2">
    <name type="scientific">Helicovermis profundi</name>
    <dbReference type="NCBI Taxonomy" id="3065157"/>
    <lineage>
        <taxon>Bacteria</taxon>
        <taxon>Bacillati</taxon>
        <taxon>Bacillota</taxon>
        <taxon>Clostridia</taxon>
        <taxon>Helicovermis</taxon>
    </lineage>
</organism>
<dbReference type="InterPro" id="IPR023393">
    <property type="entry name" value="START-like_dom_sf"/>
</dbReference>
<protein>
    <recommendedName>
        <fullName evidence="3">Activator of Hsp90 ATPase N-terminal domain-containing protein</fullName>
    </recommendedName>
</protein>
<accession>A0AAU9E5S5</accession>
<sequence>MFIHKSVRLSGDAIKAYRYFSVSSLASKWLNEEIQISLKNKTFDFKNRIIKSTAIASYKREKNLSINIETYNGNKTLVEFSFMKCGPNTEFCTEIHLIQKEFEETKDQDTINFFSKFWDEKLDALREIFNKEWIIEDDDISLPYFKGSKL</sequence>
<name>A0AAU9E5S5_9FIRM</name>
<dbReference type="KEGG" id="hprf:HLPR_23870"/>
<reference evidence="1 2" key="1">
    <citation type="submission" date="2023-08" db="EMBL/GenBank/DDBJ databases">
        <title>Helicovermis profunda gen. nov., sp. nov., a novel mesophilic, fermentative bacterium within the Bacillota from a deep-sea hydrothermal vent chimney.</title>
        <authorList>
            <person name="Miyazaki U."/>
            <person name="Mizutani D."/>
            <person name="Hashimoto Y."/>
            <person name="Tame A."/>
            <person name="Sawayama S."/>
            <person name="Miyazaki J."/>
            <person name="Takai K."/>
            <person name="Nakagawa S."/>
        </authorList>
    </citation>
    <scope>NUCLEOTIDE SEQUENCE [LARGE SCALE GENOMIC DNA]</scope>
    <source>
        <strain evidence="1 2">S502</strain>
    </source>
</reference>
<dbReference type="Proteomes" id="UP001321786">
    <property type="component" value="Chromosome"/>
</dbReference>
<gene>
    <name evidence="1" type="ORF">HLPR_23870</name>
</gene>
<keyword evidence="2" id="KW-1185">Reference proteome</keyword>
<evidence type="ECO:0000313" key="1">
    <source>
        <dbReference type="EMBL" id="BEP30056.1"/>
    </source>
</evidence>
<evidence type="ECO:0000313" key="2">
    <source>
        <dbReference type="Proteomes" id="UP001321786"/>
    </source>
</evidence>
<evidence type="ECO:0008006" key="3">
    <source>
        <dbReference type="Google" id="ProtNLM"/>
    </source>
</evidence>
<proteinExistence type="predicted"/>
<dbReference type="RefSeq" id="WP_338535658.1">
    <property type="nucleotide sequence ID" value="NZ_AP028654.1"/>
</dbReference>
<dbReference type="AlphaFoldDB" id="A0AAU9E5S5"/>
<dbReference type="EMBL" id="AP028654">
    <property type="protein sequence ID" value="BEP30056.1"/>
    <property type="molecule type" value="Genomic_DNA"/>
</dbReference>